<feature type="compositionally biased region" description="Basic and acidic residues" evidence="1">
    <location>
        <begin position="26"/>
        <end position="44"/>
    </location>
</feature>
<feature type="chain" id="PRO_5043665001" description="Secreted protein" evidence="2">
    <location>
        <begin position="20"/>
        <end position="73"/>
    </location>
</feature>
<organism evidence="3 4">
    <name type="scientific">Favolaschia claudopus</name>
    <dbReference type="NCBI Taxonomy" id="2862362"/>
    <lineage>
        <taxon>Eukaryota</taxon>
        <taxon>Fungi</taxon>
        <taxon>Dikarya</taxon>
        <taxon>Basidiomycota</taxon>
        <taxon>Agaricomycotina</taxon>
        <taxon>Agaricomycetes</taxon>
        <taxon>Agaricomycetidae</taxon>
        <taxon>Agaricales</taxon>
        <taxon>Marasmiineae</taxon>
        <taxon>Mycenaceae</taxon>
        <taxon>Favolaschia</taxon>
    </lineage>
</organism>
<evidence type="ECO:0000313" key="4">
    <source>
        <dbReference type="Proteomes" id="UP001362999"/>
    </source>
</evidence>
<sequence length="73" mass="8406">MVVVLVMLVLVVLRRSAMRHVSMVRLRQEDETGRGNKTENEARGGHHPRSQTRRCGRDQPIRPPTDHPRKSGR</sequence>
<dbReference type="EMBL" id="JAWWNJ010000011">
    <property type="protein sequence ID" value="KAK7045218.1"/>
    <property type="molecule type" value="Genomic_DNA"/>
</dbReference>
<comment type="caution">
    <text evidence="3">The sequence shown here is derived from an EMBL/GenBank/DDBJ whole genome shotgun (WGS) entry which is preliminary data.</text>
</comment>
<name>A0AAW0CZB9_9AGAR</name>
<feature type="signal peptide" evidence="2">
    <location>
        <begin position="1"/>
        <end position="19"/>
    </location>
</feature>
<evidence type="ECO:0008006" key="5">
    <source>
        <dbReference type="Google" id="ProtNLM"/>
    </source>
</evidence>
<keyword evidence="2" id="KW-0732">Signal</keyword>
<evidence type="ECO:0000256" key="1">
    <source>
        <dbReference type="SAM" id="MobiDB-lite"/>
    </source>
</evidence>
<proteinExistence type="predicted"/>
<dbReference type="AlphaFoldDB" id="A0AAW0CZB9"/>
<dbReference type="Proteomes" id="UP001362999">
    <property type="component" value="Unassembled WGS sequence"/>
</dbReference>
<gene>
    <name evidence="3" type="ORF">R3P38DRAFT_2883079</name>
</gene>
<feature type="compositionally biased region" description="Basic residues" evidence="1">
    <location>
        <begin position="45"/>
        <end position="54"/>
    </location>
</feature>
<evidence type="ECO:0000256" key="2">
    <source>
        <dbReference type="SAM" id="SignalP"/>
    </source>
</evidence>
<feature type="compositionally biased region" description="Basic and acidic residues" evidence="1">
    <location>
        <begin position="55"/>
        <end position="73"/>
    </location>
</feature>
<feature type="region of interest" description="Disordered" evidence="1">
    <location>
        <begin position="23"/>
        <end position="73"/>
    </location>
</feature>
<keyword evidence="4" id="KW-1185">Reference proteome</keyword>
<protein>
    <recommendedName>
        <fullName evidence="5">Secreted protein</fullName>
    </recommendedName>
</protein>
<evidence type="ECO:0000313" key="3">
    <source>
        <dbReference type="EMBL" id="KAK7045218.1"/>
    </source>
</evidence>
<accession>A0AAW0CZB9</accession>
<reference evidence="3 4" key="1">
    <citation type="journal article" date="2024" name="J Genomics">
        <title>Draft genome sequencing and assembly of Favolaschia claudopus CIRM-BRFM 2984 isolated from oak limbs.</title>
        <authorList>
            <person name="Navarro D."/>
            <person name="Drula E."/>
            <person name="Chaduli D."/>
            <person name="Cazenave R."/>
            <person name="Ahrendt S."/>
            <person name="Wang J."/>
            <person name="Lipzen A."/>
            <person name="Daum C."/>
            <person name="Barry K."/>
            <person name="Grigoriev I.V."/>
            <person name="Favel A."/>
            <person name="Rosso M.N."/>
            <person name="Martin F."/>
        </authorList>
    </citation>
    <scope>NUCLEOTIDE SEQUENCE [LARGE SCALE GENOMIC DNA]</scope>
    <source>
        <strain evidence="3 4">CIRM-BRFM 2984</strain>
    </source>
</reference>